<dbReference type="Gene3D" id="3.40.20.10">
    <property type="entry name" value="Severin"/>
    <property type="match status" value="1"/>
</dbReference>
<dbReference type="SMART" id="SM00102">
    <property type="entry name" value="ADF"/>
    <property type="match status" value="1"/>
</dbReference>
<dbReference type="GO" id="GO:0016363">
    <property type="term" value="C:nuclear matrix"/>
    <property type="evidence" value="ECO:0007669"/>
    <property type="project" value="UniProtKB-SubCell"/>
</dbReference>
<dbReference type="InterPro" id="IPR029006">
    <property type="entry name" value="ADF-H/Gelsolin-like_dom_sf"/>
</dbReference>
<evidence type="ECO:0000256" key="4">
    <source>
        <dbReference type="ARBA" id="ARBA00023203"/>
    </source>
</evidence>
<accession>A0A2G5BJI9</accession>
<reference evidence="7 8" key="1">
    <citation type="journal article" date="2015" name="Genome Biol. Evol.">
        <title>Phylogenomic analyses indicate that early fungi evolved digesting cell walls of algal ancestors of land plants.</title>
        <authorList>
            <person name="Chang Y."/>
            <person name="Wang S."/>
            <person name="Sekimoto S."/>
            <person name="Aerts A.L."/>
            <person name="Choi C."/>
            <person name="Clum A."/>
            <person name="LaButti K.M."/>
            <person name="Lindquist E.A."/>
            <person name="Yee Ngan C."/>
            <person name="Ohm R.A."/>
            <person name="Salamov A.A."/>
            <person name="Grigoriev I.V."/>
            <person name="Spatafora J.W."/>
            <person name="Berbee M.L."/>
        </authorList>
    </citation>
    <scope>NUCLEOTIDE SEQUENCE [LARGE SCALE GENOMIC DNA]</scope>
    <source>
        <strain evidence="7 8">NRRL 1564</strain>
    </source>
</reference>
<name>A0A2G5BJI9_COERN</name>
<comment type="similarity">
    <text evidence="2">Belongs to the actin-binding proteins ADF family.</text>
</comment>
<dbReference type="Pfam" id="PF00241">
    <property type="entry name" value="Cofilin_ADF"/>
    <property type="match status" value="1"/>
</dbReference>
<dbReference type="PANTHER" id="PTHR11913">
    <property type="entry name" value="COFILIN-RELATED"/>
    <property type="match status" value="1"/>
</dbReference>
<dbReference type="AlphaFoldDB" id="A0A2G5BJI9"/>
<evidence type="ECO:0000313" key="7">
    <source>
        <dbReference type="EMBL" id="PIA18917.1"/>
    </source>
</evidence>
<evidence type="ECO:0000259" key="6">
    <source>
        <dbReference type="PROSITE" id="PS51263"/>
    </source>
</evidence>
<protein>
    <recommendedName>
        <fullName evidence="3">Cofilin</fullName>
    </recommendedName>
    <alternativeName>
        <fullName evidence="5">Actin-depolymerizing factor 1</fullName>
    </alternativeName>
</protein>
<dbReference type="STRING" id="763665.A0A2G5BJI9"/>
<feature type="domain" description="ADF-H" evidence="6">
    <location>
        <begin position="4"/>
        <end position="148"/>
    </location>
</feature>
<sequence>MSSGIKVNPACFKAFQEIKKDHKYKFVIFKISDDLKEVVVDNTSLDDLKDKDGKVIRQKEDPYEEFMLRLPANNGRFAIYDFDYTVDGGIRNKLLFYAWAPDTAPIKSKMLYASTKASLRADLTGIFADIQATDEDSLSREEVMAKVKTNTR</sequence>
<dbReference type="CDD" id="cd11286">
    <property type="entry name" value="ADF_cofilin_like"/>
    <property type="match status" value="1"/>
</dbReference>
<keyword evidence="4" id="KW-0009">Actin-binding</keyword>
<dbReference type="SUPFAM" id="SSF55753">
    <property type="entry name" value="Actin depolymerizing proteins"/>
    <property type="match status" value="1"/>
</dbReference>
<dbReference type="GO" id="GO:0015629">
    <property type="term" value="C:actin cytoskeleton"/>
    <property type="evidence" value="ECO:0007669"/>
    <property type="project" value="InterPro"/>
</dbReference>
<evidence type="ECO:0000313" key="8">
    <source>
        <dbReference type="Proteomes" id="UP000242474"/>
    </source>
</evidence>
<gene>
    <name evidence="7" type="ORF">COEREDRAFT_84859</name>
</gene>
<dbReference type="PRINTS" id="PR00006">
    <property type="entry name" value="COFILIN"/>
</dbReference>
<evidence type="ECO:0000256" key="3">
    <source>
        <dbReference type="ARBA" id="ARBA00015630"/>
    </source>
</evidence>
<dbReference type="Proteomes" id="UP000242474">
    <property type="component" value="Unassembled WGS sequence"/>
</dbReference>
<dbReference type="PROSITE" id="PS51263">
    <property type="entry name" value="ADF_H"/>
    <property type="match status" value="1"/>
</dbReference>
<organism evidence="7 8">
    <name type="scientific">Coemansia reversa (strain ATCC 12441 / NRRL 1564)</name>
    <dbReference type="NCBI Taxonomy" id="763665"/>
    <lineage>
        <taxon>Eukaryota</taxon>
        <taxon>Fungi</taxon>
        <taxon>Fungi incertae sedis</taxon>
        <taxon>Zoopagomycota</taxon>
        <taxon>Kickxellomycotina</taxon>
        <taxon>Kickxellomycetes</taxon>
        <taxon>Kickxellales</taxon>
        <taxon>Kickxellaceae</taxon>
        <taxon>Coemansia</taxon>
    </lineage>
</organism>
<dbReference type="GO" id="GO:0003779">
    <property type="term" value="F:actin binding"/>
    <property type="evidence" value="ECO:0007669"/>
    <property type="project" value="UniProtKB-KW"/>
</dbReference>
<dbReference type="GO" id="GO:0030042">
    <property type="term" value="P:actin filament depolymerization"/>
    <property type="evidence" value="ECO:0007669"/>
    <property type="project" value="InterPro"/>
</dbReference>
<keyword evidence="8" id="KW-1185">Reference proteome</keyword>
<evidence type="ECO:0000256" key="5">
    <source>
        <dbReference type="ARBA" id="ARBA00032427"/>
    </source>
</evidence>
<dbReference type="InterPro" id="IPR017904">
    <property type="entry name" value="ADF/Cofilin"/>
</dbReference>
<evidence type="ECO:0000256" key="2">
    <source>
        <dbReference type="ARBA" id="ARBA00006844"/>
    </source>
</evidence>
<proteinExistence type="inferred from homology"/>
<dbReference type="InterPro" id="IPR002108">
    <property type="entry name" value="ADF-H"/>
</dbReference>
<dbReference type="OrthoDB" id="10249245at2759"/>
<comment type="subcellular location">
    <subcellularLocation>
        <location evidence="1">Nucleus matrix</location>
    </subcellularLocation>
</comment>
<dbReference type="EMBL" id="KZ303488">
    <property type="protein sequence ID" value="PIA18917.1"/>
    <property type="molecule type" value="Genomic_DNA"/>
</dbReference>
<evidence type="ECO:0000256" key="1">
    <source>
        <dbReference type="ARBA" id="ARBA00004109"/>
    </source>
</evidence>